<keyword evidence="1" id="KW-0732">Signal</keyword>
<reference evidence="2" key="1">
    <citation type="submission" date="2021-01" db="EMBL/GenBank/DDBJ databases">
        <authorList>
            <person name="Corre E."/>
            <person name="Pelletier E."/>
            <person name="Niang G."/>
            <person name="Scheremetjew M."/>
            <person name="Finn R."/>
            <person name="Kale V."/>
            <person name="Holt S."/>
            <person name="Cochrane G."/>
            <person name="Meng A."/>
            <person name="Brown T."/>
            <person name="Cohen L."/>
        </authorList>
    </citation>
    <scope>NUCLEOTIDE SEQUENCE</scope>
    <source>
        <strain evidence="2">CCMP1510</strain>
    </source>
</reference>
<gene>
    <name evidence="2" type="ORF">ALAG00032_LOCUS734</name>
</gene>
<feature type="signal peptide" evidence="1">
    <location>
        <begin position="1"/>
        <end position="19"/>
    </location>
</feature>
<feature type="chain" id="PRO_5031277260" evidence="1">
    <location>
        <begin position="20"/>
        <end position="351"/>
    </location>
</feature>
<dbReference type="EMBL" id="HBIJ01000988">
    <property type="protein sequence ID" value="CAE0360005.1"/>
    <property type="molecule type" value="Transcribed_RNA"/>
</dbReference>
<name>A0A7S3NH19_9STRA</name>
<evidence type="ECO:0000313" key="2">
    <source>
        <dbReference type="EMBL" id="CAE0360005.1"/>
    </source>
</evidence>
<dbReference type="AlphaFoldDB" id="A0A7S3NH19"/>
<evidence type="ECO:0000256" key="1">
    <source>
        <dbReference type="SAM" id="SignalP"/>
    </source>
</evidence>
<proteinExistence type="predicted"/>
<protein>
    <submittedName>
        <fullName evidence="2">Uncharacterized protein</fullName>
    </submittedName>
</protein>
<accession>A0A7S3NH19</accession>
<dbReference type="PANTHER" id="PTHR34044:SF1">
    <property type="entry name" value="NUCLEAR PROTEIN"/>
    <property type="match status" value="1"/>
</dbReference>
<sequence length="351" mass="39812">MCRLFIFVVLIASLEQINGLVVRSIAPKYLVKPPSAVWSDSRATLDYQNLLDGKVPEEKSDGPSVVIGDDPLGIALAKLAPSEPDPVVSVNNIASELTSALSSRPSECAIYVSIAQPQALSQIIEACPEERREDLCFINYGDMVENDLKRYNCCRDYQTQAVAYYAINEFNKIEDDRCLIGDDAMGQPKYAAETCVTGKWAGAYASRLTRNDLFCSTVFYRDFRRQMLERVTYESTYNLVSCLHKRVPIAEVPDFFRDECDDMIYEIFRLLRGNLAVALLSGAEERLAAYARAQRRSKQDDKLPYLSASSPYRNRFFYDVSMQMKQRGFPDPAPTHTEYFEYGLENDLFDP</sequence>
<organism evidence="2">
    <name type="scientific">Aureoumbra lagunensis</name>
    <dbReference type="NCBI Taxonomy" id="44058"/>
    <lineage>
        <taxon>Eukaryota</taxon>
        <taxon>Sar</taxon>
        <taxon>Stramenopiles</taxon>
        <taxon>Ochrophyta</taxon>
        <taxon>Pelagophyceae</taxon>
        <taxon>Pelagomonadales</taxon>
        <taxon>Aureoumbra</taxon>
    </lineage>
</organism>
<dbReference type="PANTHER" id="PTHR34044">
    <property type="entry name" value="NUCLEAR PROTEIN"/>
    <property type="match status" value="1"/>
</dbReference>